<protein>
    <submittedName>
        <fullName evidence="1">DNA polymerase III subunit beta</fullName>
    </submittedName>
</protein>
<dbReference type="EMBL" id="JAAZNV010000005">
    <property type="protein sequence ID" value="NMB91301.1"/>
    <property type="molecule type" value="Genomic_DNA"/>
</dbReference>
<evidence type="ECO:0000313" key="1">
    <source>
        <dbReference type="EMBL" id="NMB91301.1"/>
    </source>
</evidence>
<reference evidence="1 2" key="1">
    <citation type="journal article" date="2020" name="Biotechnol. Biofuels">
        <title>New insights from the biogas microbiome by comprehensive genome-resolved metagenomics of nearly 1600 species originating from multiple anaerobic digesters.</title>
        <authorList>
            <person name="Campanaro S."/>
            <person name="Treu L."/>
            <person name="Rodriguez-R L.M."/>
            <person name="Kovalovszki A."/>
            <person name="Ziels R.M."/>
            <person name="Maus I."/>
            <person name="Zhu X."/>
            <person name="Kougias P.G."/>
            <person name="Basile A."/>
            <person name="Luo G."/>
            <person name="Schluter A."/>
            <person name="Konstantinidis K.T."/>
            <person name="Angelidaki I."/>
        </authorList>
    </citation>
    <scope>NUCLEOTIDE SEQUENCE [LARGE SCALE GENOMIC DNA]</scope>
    <source>
        <strain evidence="1">AS27yjCOA_202</strain>
    </source>
</reference>
<feature type="non-terminal residue" evidence="1">
    <location>
        <position position="1"/>
    </location>
</feature>
<comment type="caution">
    <text evidence="1">The sequence shown here is derived from an EMBL/GenBank/DDBJ whole genome shotgun (WGS) entry which is preliminary data.</text>
</comment>
<dbReference type="SUPFAM" id="SSF55979">
    <property type="entry name" value="DNA clamp"/>
    <property type="match status" value="1"/>
</dbReference>
<proteinExistence type="predicted"/>
<dbReference type="InterPro" id="IPR046938">
    <property type="entry name" value="DNA_clamp_sf"/>
</dbReference>
<gene>
    <name evidence="1" type="ORF">GYA37_00460</name>
</gene>
<name>A0A7X9E6R7_UNCKA</name>
<dbReference type="Proteomes" id="UP000590542">
    <property type="component" value="Unassembled WGS sequence"/>
</dbReference>
<sequence>FLNNIKSEKINFASNGNVSPCVFTTEDQKDFIHIVMPMQI</sequence>
<organism evidence="1 2">
    <name type="scientific">candidate division WWE3 bacterium</name>
    <dbReference type="NCBI Taxonomy" id="2053526"/>
    <lineage>
        <taxon>Bacteria</taxon>
        <taxon>Katanobacteria</taxon>
    </lineage>
</organism>
<dbReference type="Gene3D" id="3.10.150.10">
    <property type="entry name" value="DNA Polymerase III, subunit A, domain 2"/>
    <property type="match status" value="1"/>
</dbReference>
<dbReference type="AlphaFoldDB" id="A0A7X9E6R7"/>
<evidence type="ECO:0000313" key="2">
    <source>
        <dbReference type="Proteomes" id="UP000590542"/>
    </source>
</evidence>
<accession>A0A7X9E6R7</accession>